<keyword evidence="6" id="KW-0520">NAD</keyword>
<organism evidence="11 12">
    <name type="scientific">Lingula anatina</name>
    <name type="common">Brachiopod</name>
    <name type="synonym">Lingula unguis</name>
    <dbReference type="NCBI Taxonomy" id="7574"/>
    <lineage>
        <taxon>Eukaryota</taxon>
        <taxon>Metazoa</taxon>
        <taxon>Spiralia</taxon>
        <taxon>Lophotrochozoa</taxon>
        <taxon>Brachiopoda</taxon>
        <taxon>Linguliformea</taxon>
        <taxon>Lingulata</taxon>
        <taxon>Lingulida</taxon>
        <taxon>Linguloidea</taxon>
        <taxon>Lingulidae</taxon>
        <taxon>Lingula</taxon>
    </lineage>
</organism>
<evidence type="ECO:0000313" key="12">
    <source>
        <dbReference type="RefSeq" id="XP_013412415.1"/>
    </source>
</evidence>
<dbReference type="PANTHER" id="PTHR43161:SF9">
    <property type="entry name" value="SORBITOL DEHYDROGENASE"/>
    <property type="match status" value="1"/>
</dbReference>
<dbReference type="Gene3D" id="3.40.50.720">
    <property type="entry name" value="NAD(P)-binding Rossmann-like Domain"/>
    <property type="match status" value="1"/>
</dbReference>
<comment type="cofactor">
    <cofactor evidence="1 9">
        <name>Zn(2+)</name>
        <dbReference type="ChEBI" id="CHEBI:29105"/>
    </cofactor>
</comment>
<comment type="similarity">
    <text evidence="2 9">Belongs to the zinc-containing alcohol dehydrogenase family.</text>
</comment>
<dbReference type="FunFam" id="3.40.50.720:FF:000068">
    <property type="entry name" value="Sorbitol dehydrogenase"/>
    <property type="match status" value="1"/>
</dbReference>
<dbReference type="PANTHER" id="PTHR43161">
    <property type="entry name" value="SORBITOL DEHYDROGENASE"/>
    <property type="match status" value="1"/>
</dbReference>
<dbReference type="GO" id="GO:0003939">
    <property type="term" value="F:L-iditol 2-dehydrogenase (NAD+) activity"/>
    <property type="evidence" value="ECO:0007669"/>
    <property type="project" value="TreeGrafter"/>
</dbReference>
<reference evidence="12" key="1">
    <citation type="submission" date="2025-08" db="UniProtKB">
        <authorList>
            <consortium name="RefSeq"/>
        </authorList>
    </citation>
    <scope>IDENTIFICATION</scope>
    <source>
        <tissue evidence="12">Gonads</tissue>
    </source>
</reference>
<dbReference type="SMART" id="SM00829">
    <property type="entry name" value="PKS_ER"/>
    <property type="match status" value="1"/>
</dbReference>
<keyword evidence="4 9" id="KW-0862">Zinc</keyword>
<evidence type="ECO:0000256" key="5">
    <source>
        <dbReference type="ARBA" id="ARBA00023002"/>
    </source>
</evidence>
<evidence type="ECO:0000259" key="10">
    <source>
        <dbReference type="SMART" id="SM00829"/>
    </source>
</evidence>
<name>A0A1S3JPW6_LINAN</name>
<proteinExistence type="inferred from homology"/>
<evidence type="ECO:0000256" key="6">
    <source>
        <dbReference type="ARBA" id="ARBA00023027"/>
    </source>
</evidence>
<keyword evidence="3 9" id="KW-0479">Metal-binding</keyword>
<gene>
    <name evidence="12" type="primary">LOC106175119</name>
</gene>
<keyword evidence="5" id="KW-0560">Oxidoreductase</keyword>
<dbReference type="Pfam" id="PF00107">
    <property type="entry name" value="ADH_zinc_N"/>
    <property type="match status" value="1"/>
</dbReference>
<dbReference type="SUPFAM" id="SSF50129">
    <property type="entry name" value="GroES-like"/>
    <property type="match status" value="1"/>
</dbReference>
<dbReference type="STRING" id="7574.A0A1S3JPW6"/>
<dbReference type="InterPro" id="IPR002328">
    <property type="entry name" value="ADH_Zn_CS"/>
</dbReference>
<dbReference type="InterPro" id="IPR036291">
    <property type="entry name" value="NAD(P)-bd_dom_sf"/>
</dbReference>
<evidence type="ECO:0000256" key="1">
    <source>
        <dbReference type="ARBA" id="ARBA00001947"/>
    </source>
</evidence>
<dbReference type="OrthoDB" id="1879366at2759"/>
<dbReference type="InterPro" id="IPR045306">
    <property type="entry name" value="SDH-like"/>
</dbReference>
<evidence type="ECO:0000256" key="3">
    <source>
        <dbReference type="ARBA" id="ARBA00022723"/>
    </source>
</evidence>
<accession>A0A1S3JPW6</accession>
<evidence type="ECO:0000256" key="8">
    <source>
        <dbReference type="ARBA" id="ARBA00032485"/>
    </source>
</evidence>
<evidence type="ECO:0000313" key="11">
    <source>
        <dbReference type="Proteomes" id="UP000085678"/>
    </source>
</evidence>
<dbReference type="GeneID" id="106175119"/>
<dbReference type="SUPFAM" id="SSF51735">
    <property type="entry name" value="NAD(P)-binding Rossmann-fold domains"/>
    <property type="match status" value="1"/>
</dbReference>
<dbReference type="InParanoid" id="A0A1S3JPW6"/>
<dbReference type="InterPro" id="IPR013149">
    <property type="entry name" value="ADH-like_C"/>
</dbReference>
<dbReference type="InterPro" id="IPR013154">
    <property type="entry name" value="ADH-like_N"/>
</dbReference>
<dbReference type="Gene3D" id="3.90.180.10">
    <property type="entry name" value="Medium-chain alcohol dehydrogenases, catalytic domain"/>
    <property type="match status" value="1"/>
</dbReference>
<evidence type="ECO:0000256" key="2">
    <source>
        <dbReference type="ARBA" id="ARBA00008072"/>
    </source>
</evidence>
<dbReference type="InterPro" id="IPR011032">
    <property type="entry name" value="GroES-like_sf"/>
</dbReference>
<keyword evidence="11" id="KW-1185">Reference proteome</keyword>
<dbReference type="Pfam" id="PF08240">
    <property type="entry name" value="ADH_N"/>
    <property type="match status" value="1"/>
</dbReference>
<dbReference type="PROSITE" id="PS00059">
    <property type="entry name" value="ADH_ZINC"/>
    <property type="match status" value="1"/>
</dbReference>
<dbReference type="InterPro" id="IPR020843">
    <property type="entry name" value="ER"/>
</dbReference>
<dbReference type="GO" id="GO:0006062">
    <property type="term" value="P:sorbitol catabolic process"/>
    <property type="evidence" value="ECO:0007669"/>
    <property type="project" value="TreeGrafter"/>
</dbReference>
<dbReference type="AlphaFoldDB" id="A0A1S3JPW6"/>
<dbReference type="GO" id="GO:0008270">
    <property type="term" value="F:zinc ion binding"/>
    <property type="evidence" value="ECO:0007669"/>
    <property type="project" value="InterPro"/>
</dbReference>
<evidence type="ECO:0000256" key="4">
    <source>
        <dbReference type="ARBA" id="ARBA00022833"/>
    </source>
</evidence>
<evidence type="ECO:0000256" key="7">
    <source>
        <dbReference type="ARBA" id="ARBA00026132"/>
    </source>
</evidence>
<protein>
    <recommendedName>
        <fullName evidence="7">Sorbitol dehydrogenase</fullName>
    </recommendedName>
    <alternativeName>
        <fullName evidence="8">Polyol dehydrogenase</fullName>
    </alternativeName>
</protein>
<dbReference type="RefSeq" id="XP_013412415.1">
    <property type="nucleotide sequence ID" value="XM_013556961.2"/>
</dbReference>
<dbReference type="Proteomes" id="UP000085678">
    <property type="component" value="Unplaced"/>
</dbReference>
<sequence>MTDTNLTAVLRTKGDLRLEETDIPQPKKGEVQLAIHSVGICGSDVKYWKDGAIGHFVVKKPMILGHETSGTVSALGEGVTNLKVGDRVAVEPGVPCRVCDLCKEGLYNLCPDVDFCATPPGHGSLRRYYCHAADFCYKLPDHVSQEEGALLEPFSVGLHACRRAGIQPGSSVLISGAGPIGLMSLVSAKAMGASDVCVTDISSARLEFAMAMGATHTLLIEQADRVEDLAVKVKERLGCMPSVTVECSGAESGLQLGIIATRPGGVVAAIGHGLSSVGIPLVLAVAKEIDIRGCFRYCNDYQLALKLVATGQVNIKPLITHRFTLGQTLDAFEMAKSGKAVKCMIRCARD</sequence>
<evidence type="ECO:0000256" key="9">
    <source>
        <dbReference type="RuleBase" id="RU361277"/>
    </source>
</evidence>
<feature type="domain" description="Enoyl reductase (ER)" evidence="10">
    <location>
        <begin position="14"/>
        <end position="345"/>
    </location>
</feature>
<dbReference type="CDD" id="cd05285">
    <property type="entry name" value="sorbitol_DH"/>
    <property type="match status" value="1"/>
</dbReference>
<dbReference type="KEGG" id="lak:106175119"/>